<gene>
    <name evidence="1" type="ORF">CEURO_LOCUS7595</name>
</gene>
<protein>
    <submittedName>
        <fullName evidence="1">Uncharacterized protein</fullName>
    </submittedName>
</protein>
<comment type="caution">
    <text evidence="1">The sequence shown here is derived from an EMBL/GenBank/DDBJ whole genome shotgun (WGS) entry which is preliminary data.</text>
</comment>
<evidence type="ECO:0000313" key="1">
    <source>
        <dbReference type="EMBL" id="CAH9080659.1"/>
    </source>
</evidence>
<keyword evidence="2" id="KW-1185">Reference proteome</keyword>
<evidence type="ECO:0000313" key="2">
    <source>
        <dbReference type="Proteomes" id="UP001152484"/>
    </source>
</evidence>
<name>A0A9P0YYY9_CUSEU</name>
<dbReference type="PANTHER" id="PTHR37237">
    <property type="entry name" value="OS02G0567000 PROTEIN"/>
    <property type="match status" value="1"/>
</dbReference>
<sequence length="145" mass="15603">MAMRGVGGPLLCIGDLLSDVGEDGSGCDNLSSCGDIKTLSFSESSTSFRPSDLPKLFQENYEKLNEALAGTDHSWTALTLELCSAMQTANKLVDCANCNAGKLSENVQTLQEIINQRDSNVAAAKAIQKLPEWKRSPDGENHLQI</sequence>
<dbReference type="AlphaFoldDB" id="A0A9P0YYY9"/>
<organism evidence="1 2">
    <name type="scientific">Cuscuta europaea</name>
    <name type="common">European dodder</name>
    <dbReference type="NCBI Taxonomy" id="41803"/>
    <lineage>
        <taxon>Eukaryota</taxon>
        <taxon>Viridiplantae</taxon>
        <taxon>Streptophyta</taxon>
        <taxon>Embryophyta</taxon>
        <taxon>Tracheophyta</taxon>
        <taxon>Spermatophyta</taxon>
        <taxon>Magnoliopsida</taxon>
        <taxon>eudicotyledons</taxon>
        <taxon>Gunneridae</taxon>
        <taxon>Pentapetalae</taxon>
        <taxon>asterids</taxon>
        <taxon>lamiids</taxon>
        <taxon>Solanales</taxon>
        <taxon>Convolvulaceae</taxon>
        <taxon>Cuscuteae</taxon>
        <taxon>Cuscuta</taxon>
        <taxon>Cuscuta subgen. Cuscuta</taxon>
    </lineage>
</organism>
<accession>A0A9P0YYY9</accession>
<dbReference type="PANTHER" id="PTHR37237:SF1">
    <property type="entry name" value="OS02G0567000 PROTEIN"/>
    <property type="match status" value="1"/>
</dbReference>
<dbReference type="EMBL" id="CAMAPE010000013">
    <property type="protein sequence ID" value="CAH9080659.1"/>
    <property type="molecule type" value="Genomic_DNA"/>
</dbReference>
<dbReference type="OrthoDB" id="1629067at2759"/>
<reference evidence="1" key="1">
    <citation type="submission" date="2022-07" db="EMBL/GenBank/DDBJ databases">
        <authorList>
            <person name="Macas J."/>
            <person name="Novak P."/>
            <person name="Neumann P."/>
        </authorList>
    </citation>
    <scope>NUCLEOTIDE SEQUENCE</scope>
</reference>
<proteinExistence type="predicted"/>
<dbReference type="Proteomes" id="UP001152484">
    <property type="component" value="Unassembled WGS sequence"/>
</dbReference>